<dbReference type="PANTHER" id="PTHR42852">
    <property type="entry name" value="THIOL:DISULFIDE INTERCHANGE PROTEIN DSBE"/>
    <property type="match status" value="1"/>
</dbReference>
<comment type="caution">
    <text evidence="3">The sequence shown here is derived from an EMBL/GenBank/DDBJ whole genome shotgun (WGS) entry which is preliminary data.</text>
</comment>
<dbReference type="Proteomes" id="UP000434582">
    <property type="component" value="Unassembled WGS sequence"/>
</dbReference>
<dbReference type="InterPro" id="IPR036249">
    <property type="entry name" value="Thioredoxin-like_sf"/>
</dbReference>
<sequence>MSRNSTRSGPLVALAVFVIGLAAIGGTAVAPRLLGMPMPGSSEGGGGGSPLTLSAAAAPVQGAPFRNQRGDTVTLDAFRGKVVVLNFWATWCGPCVREMPALDRLQATLGGPRFEVVAVSVDQASMDTLRGFYRQTGVETLALYHDPGSALAGALKVSGLPTTVILDHEGRELARHMGYMDWDHRRFVDWFKRRISEIR</sequence>
<reference evidence="3 4" key="1">
    <citation type="submission" date="2019-10" db="EMBL/GenBank/DDBJ databases">
        <title>Draft whole-genome sequence of the purple nonsulfur photosynthetic bacterium Roseospira navarrensis DSM 15114.</title>
        <authorList>
            <person name="Kyndt J.A."/>
            <person name="Meyer T.E."/>
        </authorList>
    </citation>
    <scope>NUCLEOTIDE SEQUENCE [LARGE SCALE GENOMIC DNA]</scope>
    <source>
        <strain evidence="3 4">DSM 15114</strain>
    </source>
</reference>
<evidence type="ECO:0000313" key="4">
    <source>
        <dbReference type="Proteomes" id="UP000434582"/>
    </source>
</evidence>
<feature type="domain" description="Thioredoxin" evidence="2">
    <location>
        <begin position="52"/>
        <end position="199"/>
    </location>
</feature>
<evidence type="ECO:0000313" key="3">
    <source>
        <dbReference type="EMBL" id="MQX36607.1"/>
    </source>
</evidence>
<gene>
    <name evidence="3" type="ORF">GHC57_08765</name>
</gene>
<evidence type="ECO:0000259" key="2">
    <source>
        <dbReference type="PROSITE" id="PS51352"/>
    </source>
</evidence>
<dbReference type="PROSITE" id="PS00194">
    <property type="entry name" value="THIOREDOXIN_1"/>
    <property type="match status" value="1"/>
</dbReference>
<dbReference type="SUPFAM" id="SSF52833">
    <property type="entry name" value="Thioredoxin-like"/>
    <property type="match status" value="1"/>
</dbReference>
<dbReference type="InterPro" id="IPR000866">
    <property type="entry name" value="AhpC/TSA"/>
</dbReference>
<dbReference type="InterPro" id="IPR013766">
    <property type="entry name" value="Thioredoxin_domain"/>
</dbReference>
<dbReference type="GO" id="GO:0015036">
    <property type="term" value="F:disulfide oxidoreductase activity"/>
    <property type="evidence" value="ECO:0007669"/>
    <property type="project" value="UniProtKB-ARBA"/>
</dbReference>
<dbReference type="CDD" id="cd02966">
    <property type="entry name" value="TlpA_like_family"/>
    <property type="match status" value="1"/>
</dbReference>
<organism evidence="3 4">
    <name type="scientific">Roseospira navarrensis</name>
    <dbReference type="NCBI Taxonomy" id="140058"/>
    <lineage>
        <taxon>Bacteria</taxon>
        <taxon>Pseudomonadati</taxon>
        <taxon>Pseudomonadota</taxon>
        <taxon>Alphaproteobacteria</taxon>
        <taxon>Rhodospirillales</taxon>
        <taxon>Rhodospirillaceae</taxon>
        <taxon>Roseospira</taxon>
    </lineage>
</organism>
<keyword evidence="1" id="KW-0676">Redox-active center</keyword>
<protein>
    <submittedName>
        <fullName evidence="3">Redoxin family protein</fullName>
    </submittedName>
</protein>
<evidence type="ECO:0000256" key="1">
    <source>
        <dbReference type="ARBA" id="ARBA00023284"/>
    </source>
</evidence>
<dbReference type="Gene3D" id="3.40.30.10">
    <property type="entry name" value="Glutaredoxin"/>
    <property type="match status" value="1"/>
</dbReference>
<dbReference type="GO" id="GO:0016209">
    <property type="term" value="F:antioxidant activity"/>
    <property type="evidence" value="ECO:0007669"/>
    <property type="project" value="InterPro"/>
</dbReference>
<dbReference type="PROSITE" id="PS51352">
    <property type="entry name" value="THIOREDOXIN_2"/>
    <property type="match status" value="1"/>
</dbReference>
<dbReference type="OrthoDB" id="9799347at2"/>
<dbReference type="EMBL" id="WIVE01000022">
    <property type="protein sequence ID" value="MQX36607.1"/>
    <property type="molecule type" value="Genomic_DNA"/>
</dbReference>
<dbReference type="InterPro" id="IPR050553">
    <property type="entry name" value="Thioredoxin_ResA/DsbE_sf"/>
</dbReference>
<name>A0A7X2D4H1_9PROT</name>
<dbReference type="PANTHER" id="PTHR42852:SF18">
    <property type="entry name" value="CHROMOSOME UNDETERMINED SCAFFOLD_47, WHOLE GENOME SHOTGUN SEQUENCE"/>
    <property type="match status" value="1"/>
</dbReference>
<proteinExistence type="predicted"/>
<dbReference type="RefSeq" id="WP_153343254.1">
    <property type="nucleotide sequence ID" value="NZ_WIVE01000022.1"/>
</dbReference>
<dbReference type="InterPro" id="IPR017937">
    <property type="entry name" value="Thioredoxin_CS"/>
</dbReference>
<keyword evidence="4" id="KW-1185">Reference proteome</keyword>
<dbReference type="Pfam" id="PF00578">
    <property type="entry name" value="AhpC-TSA"/>
    <property type="match status" value="1"/>
</dbReference>
<accession>A0A7X2D4H1</accession>
<dbReference type="AlphaFoldDB" id="A0A7X2D4H1"/>